<name>A0A2S5BA05_9BASI</name>
<dbReference type="AlphaFoldDB" id="A0A2S5BA05"/>
<dbReference type="EMBL" id="PJQD01000035">
    <property type="protein sequence ID" value="POY73597.1"/>
    <property type="molecule type" value="Genomic_DNA"/>
</dbReference>
<evidence type="ECO:0000313" key="3">
    <source>
        <dbReference type="Proteomes" id="UP000237144"/>
    </source>
</evidence>
<accession>A0A2S5BA05</accession>
<protein>
    <submittedName>
        <fullName evidence="2">Uncharacterized protein</fullName>
    </submittedName>
</protein>
<evidence type="ECO:0000256" key="1">
    <source>
        <dbReference type="SAM" id="MobiDB-lite"/>
    </source>
</evidence>
<organism evidence="2 3">
    <name type="scientific">Rhodotorula taiwanensis</name>
    <dbReference type="NCBI Taxonomy" id="741276"/>
    <lineage>
        <taxon>Eukaryota</taxon>
        <taxon>Fungi</taxon>
        <taxon>Dikarya</taxon>
        <taxon>Basidiomycota</taxon>
        <taxon>Pucciniomycotina</taxon>
        <taxon>Microbotryomycetes</taxon>
        <taxon>Sporidiobolales</taxon>
        <taxon>Sporidiobolaceae</taxon>
        <taxon>Rhodotorula</taxon>
    </lineage>
</organism>
<feature type="region of interest" description="Disordered" evidence="1">
    <location>
        <begin position="1"/>
        <end position="38"/>
    </location>
</feature>
<comment type="caution">
    <text evidence="2">The sequence shown here is derived from an EMBL/GenBank/DDBJ whole genome shotgun (WGS) entry which is preliminary data.</text>
</comment>
<keyword evidence="3" id="KW-1185">Reference proteome</keyword>
<feature type="region of interest" description="Disordered" evidence="1">
    <location>
        <begin position="50"/>
        <end position="103"/>
    </location>
</feature>
<evidence type="ECO:0000313" key="2">
    <source>
        <dbReference type="EMBL" id="POY73597.1"/>
    </source>
</evidence>
<proteinExistence type="predicted"/>
<feature type="region of interest" description="Disordered" evidence="1">
    <location>
        <begin position="119"/>
        <end position="138"/>
    </location>
</feature>
<dbReference type="Proteomes" id="UP000237144">
    <property type="component" value="Unassembled WGS sequence"/>
</dbReference>
<reference evidence="2 3" key="1">
    <citation type="journal article" date="2018" name="Front. Microbiol.">
        <title>Prospects for Fungal Bioremediation of Acidic Radioactive Waste Sites: Characterization and Genome Sequence of Rhodotorula taiwanensis MD1149.</title>
        <authorList>
            <person name="Tkavc R."/>
            <person name="Matrosova V.Y."/>
            <person name="Grichenko O.E."/>
            <person name="Gostincar C."/>
            <person name="Volpe R.P."/>
            <person name="Klimenkova P."/>
            <person name="Gaidamakova E.K."/>
            <person name="Zhou C.E."/>
            <person name="Stewart B.J."/>
            <person name="Lyman M.G."/>
            <person name="Malfatti S.A."/>
            <person name="Rubinfeld B."/>
            <person name="Courtot M."/>
            <person name="Singh J."/>
            <person name="Dalgard C.L."/>
            <person name="Hamilton T."/>
            <person name="Frey K.G."/>
            <person name="Gunde-Cimerman N."/>
            <person name="Dugan L."/>
            <person name="Daly M.J."/>
        </authorList>
    </citation>
    <scope>NUCLEOTIDE SEQUENCE [LARGE SCALE GENOMIC DNA]</scope>
    <source>
        <strain evidence="2 3">MD1149</strain>
    </source>
</reference>
<gene>
    <name evidence="2" type="ORF">BMF94_3130</name>
</gene>
<feature type="compositionally biased region" description="Acidic residues" evidence="1">
    <location>
        <begin position="50"/>
        <end position="59"/>
    </location>
</feature>
<sequence>MDNHSPSRGTPPSSSSAITALCPSLAHPTGSASVTIPRSDLSACAKEVSYDELDPDSSEPDSCSSYSGLLPSQDAPPESLDAAHDAEGDHLMPAAGGEDQEVEGSLGLDVWSDATELDEEAPSIKGVNGVDIPSDESTSTQLNEAAYAAEEDAVARRDDELWRTSNEIPENEDEVSLCIDYAGDDGDENEEDNFDDELDALLDLDGRNEQRIHPAGNPSCTRGAIWYGATTWALARAMPRRVQPFVALIRIVRMRAALGAFALISALICDSAGSANYRRPRPPPAELKRIGVDLVKSEPFLFFLKGHMAPTFAEKRRAALTEVCKRSVDLNCSSDELFSMIKNRFRNP</sequence>
<feature type="compositionally biased region" description="Basic and acidic residues" evidence="1">
    <location>
        <begin position="81"/>
        <end position="90"/>
    </location>
</feature>
<feature type="compositionally biased region" description="Low complexity" evidence="1">
    <location>
        <begin position="1"/>
        <end position="16"/>
    </location>
</feature>